<reference evidence="3" key="1">
    <citation type="submission" date="2023-08" db="EMBL/GenBank/DDBJ databases">
        <authorList>
            <person name="Alioto T."/>
            <person name="Alioto T."/>
            <person name="Gomez Garrido J."/>
        </authorList>
    </citation>
    <scope>NUCLEOTIDE SEQUENCE</scope>
</reference>
<evidence type="ECO:0000313" key="3">
    <source>
        <dbReference type="EMBL" id="CAJ1080747.1"/>
    </source>
</evidence>
<keyword evidence="1" id="KW-0472">Membrane</keyword>
<accession>A0AAV1H9A0</accession>
<keyword evidence="4" id="KW-1185">Reference proteome</keyword>
<keyword evidence="1" id="KW-1133">Transmembrane helix</keyword>
<gene>
    <name evidence="3" type="ORF">XNOV1_A023473</name>
</gene>
<dbReference type="Pfam" id="PF13927">
    <property type="entry name" value="Ig_3"/>
    <property type="match status" value="1"/>
</dbReference>
<dbReference type="PANTHER" id="PTHR46013">
    <property type="entry name" value="VASCULAR CELL ADHESION MOLECULE 1"/>
    <property type="match status" value="1"/>
</dbReference>
<evidence type="ECO:0000313" key="4">
    <source>
        <dbReference type="Proteomes" id="UP001178508"/>
    </source>
</evidence>
<evidence type="ECO:0000259" key="2">
    <source>
        <dbReference type="PROSITE" id="PS50835"/>
    </source>
</evidence>
<dbReference type="InterPro" id="IPR003599">
    <property type="entry name" value="Ig_sub"/>
</dbReference>
<dbReference type="PROSITE" id="PS50835">
    <property type="entry name" value="IG_LIKE"/>
    <property type="match status" value="1"/>
</dbReference>
<dbReference type="InterPro" id="IPR013783">
    <property type="entry name" value="Ig-like_fold"/>
</dbReference>
<feature type="transmembrane region" description="Helical" evidence="1">
    <location>
        <begin position="307"/>
        <end position="334"/>
    </location>
</feature>
<dbReference type="Gene3D" id="2.60.40.10">
    <property type="entry name" value="Immunoglobulins"/>
    <property type="match status" value="2"/>
</dbReference>
<organism evidence="3 4">
    <name type="scientific">Xyrichtys novacula</name>
    <name type="common">Pearly razorfish</name>
    <name type="synonym">Hemipteronotus novacula</name>
    <dbReference type="NCBI Taxonomy" id="13765"/>
    <lineage>
        <taxon>Eukaryota</taxon>
        <taxon>Metazoa</taxon>
        <taxon>Chordata</taxon>
        <taxon>Craniata</taxon>
        <taxon>Vertebrata</taxon>
        <taxon>Euteleostomi</taxon>
        <taxon>Actinopterygii</taxon>
        <taxon>Neopterygii</taxon>
        <taxon>Teleostei</taxon>
        <taxon>Neoteleostei</taxon>
        <taxon>Acanthomorphata</taxon>
        <taxon>Eupercaria</taxon>
        <taxon>Labriformes</taxon>
        <taxon>Labridae</taxon>
        <taxon>Xyrichtys</taxon>
    </lineage>
</organism>
<feature type="domain" description="Ig-like" evidence="2">
    <location>
        <begin position="177"/>
        <end position="282"/>
    </location>
</feature>
<evidence type="ECO:0000256" key="1">
    <source>
        <dbReference type="SAM" id="Phobius"/>
    </source>
</evidence>
<dbReference type="PANTHER" id="PTHR46013:SF4">
    <property type="entry name" value="B-CELL RECEPTOR CD22-RELATED"/>
    <property type="match status" value="1"/>
</dbReference>
<dbReference type="EMBL" id="OY660882">
    <property type="protein sequence ID" value="CAJ1080747.1"/>
    <property type="molecule type" value="Genomic_DNA"/>
</dbReference>
<dbReference type="SMART" id="SM00409">
    <property type="entry name" value="IG"/>
    <property type="match status" value="2"/>
</dbReference>
<dbReference type="SUPFAM" id="SSF48726">
    <property type="entry name" value="Immunoglobulin"/>
    <property type="match status" value="2"/>
</dbReference>
<dbReference type="InterPro" id="IPR036179">
    <property type="entry name" value="Ig-like_dom_sf"/>
</dbReference>
<dbReference type="Proteomes" id="UP001178508">
    <property type="component" value="Chromosome 19"/>
</dbReference>
<protein>
    <submittedName>
        <fullName evidence="3">Uncharacterized protein LOC117829592</fullName>
    </submittedName>
</protein>
<keyword evidence="1" id="KW-0812">Transmembrane</keyword>
<dbReference type="InterPro" id="IPR007110">
    <property type="entry name" value="Ig-like_dom"/>
</dbReference>
<dbReference type="AlphaFoldDB" id="A0AAV1H9A0"/>
<sequence>MSCLCLSYRCHESLFGPVLPLYDFITGEEYEAVLVHHFPLFQHDDVHTAGDTKQRFHDLQKEIKNPQMVQGSPHWCVTYKHRETCGLEGSFVNLPCTYPKNVDIRISGWSKKYNPNKKPKLLKTIPAYASRFESITFGNSDCTLKLTALRKSDASTYYFTYIARNESGQRFTCSGDPGVSLHVFGSAVGVLVETGIKGQNISTSDWQVMEGQRITLTCVPTCTTNQNSTPGYTWYKNKKPLNGRRANSPLLSLDPISNQDTGSYVCSMMGLENLSSSAIKLEVIQRPSNYCTEQTLNYDQAPTNRGIFTISLILIASLCAGFAFGITSTVLIFMQKTKVEKKRRQCVSSVCRRPDQSSDVYMALDISAMSAEYDMLNTVEHCSATETVYENLDLRKLTK</sequence>
<proteinExistence type="predicted"/>
<name>A0AAV1H9A0_XYRNO</name>